<proteinExistence type="predicted"/>
<accession>A0A485PTZ3</accession>
<keyword evidence="5" id="KW-1185">Reference proteome</keyword>
<reference evidence="4 5" key="1">
    <citation type="submission" date="2019-01" db="EMBL/GenBank/DDBJ databases">
        <authorList>
            <person name="Alioto T."/>
            <person name="Alioto T."/>
        </authorList>
    </citation>
    <scope>NUCLEOTIDE SEQUENCE [LARGE SCALE GENOMIC DNA]</scope>
</reference>
<evidence type="ECO:0000313" key="5">
    <source>
        <dbReference type="Proteomes" id="UP000386466"/>
    </source>
</evidence>
<evidence type="ECO:0000256" key="1">
    <source>
        <dbReference type="ARBA" id="ARBA00022723"/>
    </source>
</evidence>
<gene>
    <name evidence="4" type="ORF">LYPA_23C008713</name>
</gene>
<name>A0A485PTZ3_LYNPA</name>
<evidence type="ECO:0000256" key="3">
    <source>
        <dbReference type="ARBA" id="ARBA00022842"/>
    </source>
</evidence>
<keyword evidence="3" id="KW-0460">Magnesium</keyword>
<evidence type="ECO:0000313" key="4">
    <source>
        <dbReference type="EMBL" id="VFV47874.1"/>
    </source>
</evidence>
<protein>
    <submittedName>
        <fullName evidence="4">Uncharacterized protein</fullName>
    </submittedName>
</protein>
<keyword evidence="2" id="KW-0378">Hydrolase</keyword>
<keyword evidence="1" id="KW-0479">Metal-binding</keyword>
<sequence length="69" mass="7930">PAAIYSNTKLSLSDAQVYSFHHNYTLAQSTEQQHWGTFSARKDILIEYYKYPAGIQMHDYNPNSAIHVP</sequence>
<dbReference type="Proteomes" id="UP000386466">
    <property type="component" value="Unassembled WGS sequence"/>
</dbReference>
<dbReference type="EMBL" id="CAAGRJ010041538">
    <property type="protein sequence ID" value="VFV47874.1"/>
    <property type="molecule type" value="Genomic_DNA"/>
</dbReference>
<dbReference type="Pfam" id="PF05761">
    <property type="entry name" value="5_nucleotid"/>
    <property type="match status" value="1"/>
</dbReference>
<dbReference type="GO" id="GO:0046872">
    <property type="term" value="F:metal ion binding"/>
    <property type="evidence" value="ECO:0007669"/>
    <property type="project" value="UniProtKB-KW"/>
</dbReference>
<organism evidence="4 5">
    <name type="scientific">Lynx pardinus</name>
    <name type="common">Iberian lynx</name>
    <name type="synonym">Felis pardina</name>
    <dbReference type="NCBI Taxonomy" id="191816"/>
    <lineage>
        <taxon>Eukaryota</taxon>
        <taxon>Metazoa</taxon>
        <taxon>Chordata</taxon>
        <taxon>Craniata</taxon>
        <taxon>Vertebrata</taxon>
        <taxon>Euteleostomi</taxon>
        <taxon>Mammalia</taxon>
        <taxon>Eutheria</taxon>
        <taxon>Laurasiatheria</taxon>
        <taxon>Carnivora</taxon>
        <taxon>Feliformia</taxon>
        <taxon>Felidae</taxon>
        <taxon>Felinae</taxon>
        <taxon>Lynx</taxon>
    </lineage>
</organism>
<feature type="non-terminal residue" evidence="4">
    <location>
        <position position="1"/>
    </location>
</feature>
<dbReference type="InterPro" id="IPR036412">
    <property type="entry name" value="HAD-like_sf"/>
</dbReference>
<dbReference type="InterPro" id="IPR008380">
    <property type="entry name" value="HAD-SF_hydro_IG_5-nucl"/>
</dbReference>
<evidence type="ECO:0000256" key="2">
    <source>
        <dbReference type="ARBA" id="ARBA00022801"/>
    </source>
</evidence>
<dbReference type="AlphaFoldDB" id="A0A485PTZ3"/>
<dbReference type="GO" id="GO:0016787">
    <property type="term" value="F:hydrolase activity"/>
    <property type="evidence" value="ECO:0007669"/>
    <property type="project" value="UniProtKB-KW"/>
</dbReference>
<dbReference type="SUPFAM" id="SSF56784">
    <property type="entry name" value="HAD-like"/>
    <property type="match status" value="1"/>
</dbReference>